<name>A0ABN8SSZ9_9CNID</name>
<feature type="non-terminal residue" evidence="2">
    <location>
        <position position="278"/>
    </location>
</feature>
<evidence type="ECO:0008006" key="4">
    <source>
        <dbReference type="Google" id="ProtNLM"/>
    </source>
</evidence>
<organism evidence="2 3">
    <name type="scientific">Porites evermanni</name>
    <dbReference type="NCBI Taxonomy" id="104178"/>
    <lineage>
        <taxon>Eukaryota</taxon>
        <taxon>Metazoa</taxon>
        <taxon>Cnidaria</taxon>
        <taxon>Anthozoa</taxon>
        <taxon>Hexacorallia</taxon>
        <taxon>Scleractinia</taxon>
        <taxon>Fungiina</taxon>
        <taxon>Poritidae</taxon>
        <taxon>Porites</taxon>
    </lineage>
</organism>
<protein>
    <recommendedName>
        <fullName evidence="4">Reverse transcriptase</fullName>
    </recommendedName>
</protein>
<dbReference type="EMBL" id="CALNXI010003939">
    <property type="protein sequence ID" value="CAH3194695.1"/>
    <property type="molecule type" value="Genomic_DNA"/>
</dbReference>
<feature type="region of interest" description="Disordered" evidence="1">
    <location>
        <begin position="1"/>
        <end position="38"/>
    </location>
</feature>
<sequence>MDDEHSAHQEEVNIAVSPPQSDKDAVPEVIPSTSTKNQHELTITNTQFQLPDIHKTTWMHLRSKHCWHLIDFVITSRPYRDARKLIPRRSLMSRNPSADPDIKATLAKNLRDKVNSLPTENDAMKVWGSFRDALFAFAKFVLVHKERKHQDWFENNNAENASLLRQKQETFTNWLHEKTSAARHDRLKHPRNKVQTELRQMKNEWWHQMAAELEQHSDEHNFKRFFDGLKTVYGPSSNAMVPVPSSDGTLLTERSDIVQRRCKIFNHATSQQTISDRP</sequence>
<comment type="caution">
    <text evidence="2">The sequence shown here is derived from an EMBL/GenBank/DDBJ whole genome shotgun (WGS) entry which is preliminary data.</text>
</comment>
<accession>A0ABN8SSZ9</accession>
<evidence type="ECO:0000313" key="3">
    <source>
        <dbReference type="Proteomes" id="UP001159427"/>
    </source>
</evidence>
<dbReference type="Proteomes" id="UP001159427">
    <property type="component" value="Unassembled WGS sequence"/>
</dbReference>
<evidence type="ECO:0000256" key="1">
    <source>
        <dbReference type="SAM" id="MobiDB-lite"/>
    </source>
</evidence>
<gene>
    <name evidence="2" type="ORF">PEVE_00028393</name>
</gene>
<feature type="compositionally biased region" description="Basic and acidic residues" evidence="1">
    <location>
        <begin position="1"/>
        <end position="11"/>
    </location>
</feature>
<keyword evidence="3" id="KW-1185">Reference proteome</keyword>
<proteinExistence type="predicted"/>
<evidence type="ECO:0000313" key="2">
    <source>
        <dbReference type="EMBL" id="CAH3194695.1"/>
    </source>
</evidence>
<reference evidence="2 3" key="1">
    <citation type="submission" date="2022-05" db="EMBL/GenBank/DDBJ databases">
        <authorList>
            <consortium name="Genoscope - CEA"/>
            <person name="William W."/>
        </authorList>
    </citation>
    <scope>NUCLEOTIDE SEQUENCE [LARGE SCALE GENOMIC DNA]</scope>
</reference>